<dbReference type="GO" id="GO:0015074">
    <property type="term" value="P:DNA integration"/>
    <property type="evidence" value="ECO:0007669"/>
    <property type="project" value="InterPro"/>
</dbReference>
<dbReference type="GO" id="GO:0003676">
    <property type="term" value="F:nucleic acid binding"/>
    <property type="evidence" value="ECO:0007669"/>
    <property type="project" value="InterPro"/>
</dbReference>
<proteinExistence type="predicted"/>
<dbReference type="PANTHER" id="PTHR37984">
    <property type="entry name" value="PROTEIN CBG26694"/>
    <property type="match status" value="1"/>
</dbReference>
<dbReference type="SUPFAM" id="SSF53098">
    <property type="entry name" value="Ribonuclease H-like"/>
    <property type="match status" value="1"/>
</dbReference>
<dbReference type="InterPro" id="IPR012337">
    <property type="entry name" value="RNaseH-like_sf"/>
</dbReference>
<reference evidence="2" key="1">
    <citation type="submission" date="2010-04" db="EMBL/GenBank/DDBJ databases">
        <title>Genomic organization of the Mal d 1 gene cluster on apple (Malus x domestica) linkage group 16.</title>
        <authorList>
            <person name="Pagliarani G."/>
            <person name="Paris R."/>
            <person name="Arens P."/>
            <person name="Tartarini S."/>
            <person name="Peters S."/>
            <person name="van de Weg E."/>
        </authorList>
    </citation>
    <scope>NUCLEOTIDE SEQUENCE</scope>
</reference>
<dbReference type="EMBL" id="FN823234">
    <property type="protein sequence ID" value="CBL94129.1"/>
    <property type="molecule type" value="Genomic_DNA"/>
</dbReference>
<dbReference type="GO" id="GO:0003964">
    <property type="term" value="F:RNA-directed DNA polymerase activity"/>
    <property type="evidence" value="ECO:0007669"/>
    <property type="project" value="UniProtKB-KW"/>
</dbReference>
<evidence type="ECO:0000259" key="1">
    <source>
        <dbReference type="PROSITE" id="PS50994"/>
    </source>
</evidence>
<organism evidence="2">
    <name type="scientific">Malus domestica</name>
    <name type="common">Apple</name>
    <name type="synonym">Pyrus malus</name>
    <dbReference type="NCBI Taxonomy" id="3750"/>
    <lineage>
        <taxon>Eukaryota</taxon>
        <taxon>Viridiplantae</taxon>
        <taxon>Streptophyta</taxon>
        <taxon>Embryophyta</taxon>
        <taxon>Tracheophyta</taxon>
        <taxon>Spermatophyta</taxon>
        <taxon>Magnoliopsida</taxon>
        <taxon>eudicotyledons</taxon>
        <taxon>Gunneridae</taxon>
        <taxon>Pentapetalae</taxon>
        <taxon>rosids</taxon>
        <taxon>fabids</taxon>
        <taxon>Rosales</taxon>
        <taxon>Rosaceae</taxon>
        <taxon>Amygdaloideae</taxon>
        <taxon>Maleae</taxon>
        <taxon>Malus</taxon>
    </lineage>
</organism>
<dbReference type="InterPro" id="IPR036397">
    <property type="entry name" value="RNaseH_sf"/>
</dbReference>
<accession>E4Z8K6</accession>
<dbReference type="Gene3D" id="3.30.420.10">
    <property type="entry name" value="Ribonuclease H-like superfamily/Ribonuclease H"/>
    <property type="match status" value="1"/>
</dbReference>
<keyword evidence="2" id="KW-0695">RNA-directed DNA polymerase</keyword>
<evidence type="ECO:0000313" key="2">
    <source>
        <dbReference type="EMBL" id="CBL94129.1"/>
    </source>
</evidence>
<name>E4Z8K6_MALDO</name>
<keyword evidence="2" id="KW-0548">Nucleotidyltransferase</keyword>
<feature type="domain" description="Integrase catalytic" evidence="1">
    <location>
        <begin position="33"/>
        <end position="193"/>
    </location>
</feature>
<dbReference type="Pfam" id="PF00665">
    <property type="entry name" value="rve"/>
    <property type="match status" value="1"/>
</dbReference>
<dbReference type="PANTHER" id="PTHR37984:SF5">
    <property type="entry name" value="PROTEIN NYNRIN-LIKE"/>
    <property type="match status" value="1"/>
</dbReference>
<dbReference type="InterPro" id="IPR050951">
    <property type="entry name" value="Retrovirus_Pol_polyprotein"/>
</dbReference>
<sequence>MEKDCKSYARGCEECQRHGPLQHVPLVPLNPVVKPWPFRGWAMDFIGQIYPASSKGHTFIIVATDYFTKWVEASAVKSITSATVKNFIETKILHIFGVPETIVTDRGPSFISKEVEEFASKYKIKMIQSSPYYPQSNDQAEASNKILVNIIKRMVIDSPEKWHENLGNTLWAYRTSKRAGTGTTPYALTFGQDAMLPVEINVSSVRIQNQFGLHSEEYIEAMCQGIEDLDAARIEALNQIQEGKRVVARAYNKKVKMKSFKEGDLVWKTVLPLGAQLRGFGKWSPTWEGPFIISRVLDRGGYYLADLEGNRHKHPINVNFLKKYCPTLWDLIDCYIEEDAGVYLLIIQEDGKTRVAEIMYISFRQIDEIYKRFKADVLQSILLLDAMVSSADLPMSSWIEPNQVIGLCGQHEPGRGSSDRTITIGDGQARLITTISRKTSLREETA</sequence>
<dbReference type="PROSITE" id="PS50994">
    <property type="entry name" value="INTEGRASE"/>
    <property type="match status" value="1"/>
</dbReference>
<protein>
    <submittedName>
        <fullName evidence="2">Putative reverse transcriptase (RNA-dependent DNA polymerase) domain containing protein</fullName>
    </submittedName>
</protein>
<keyword evidence="2" id="KW-0808">Transferase</keyword>
<dbReference type="AlphaFoldDB" id="E4Z8K6"/>
<dbReference type="InterPro" id="IPR001584">
    <property type="entry name" value="Integrase_cat-core"/>
</dbReference>